<organism evidence="1 2">
    <name type="scientific">Caballeronia novacaledonica</name>
    <dbReference type="NCBI Taxonomy" id="1544861"/>
    <lineage>
        <taxon>Bacteria</taxon>
        <taxon>Pseudomonadati</taxon>
        <taxon>Pseudomonadota</taxon>
        <taxon>Betaproteobacteria</taxon>
        <taxon>Burkholderiales</taxon>
        <taxon>Burkholderiaceae</taxon>
        <taxon>Caballeronia</taxon>
    </lineage>
</organism>
<proteinExistence type="predicted"/>
<dbReference type="Proteomes" id="UP001055111">
    <property type="component" value="Unassembled WGS sequence"/>
</dbReference>
<dbReference type="RefSeq" id="WP_187607570.1">
    <property type="nucleotide sequence ID" value="NZ_BPUS01000001.1"/>
</dbReference>
<name>A0AA37I756_9BURK</name>
<protein>
    <recommendedName>
        <fullName evidence="3">Zinc-ribbon domain-containing protein</fullName>
    </recommendedName>
</protein>
<evidence type="ECO:0008006" key="3">
    <source>
        <dbReference type="Google" id="ProtNLM"/>
    </source>
</evidence>
<reference evidence="1" key="1">
    <citation type="submission" date="2022-09" db="EMBL/GenBank/DDBJ databases">
        <title>Isolation and characterization of 3-chlorobenzoate degrading bacteria from soils in Shizuoka.</title>
        <authorList>
            <person name="Ifat A."/>
            <person name="Ogawa N."/>
            <person name="Kimbara K."/>
            <person name="Moriuchi R."/>
            <person name="Dohra H."/>
            <person name="Shintani M."/>
        </authorList>
    </citation>
    <scope>NUCLEOTIDE SEQUENCE</scope>
    <source>
        <strain evidence="1">19CS4-2</strain>
    </source>
</reference>
<accession>A0AA37I756</accession>
<sequence>MSDYVICNTRLRLMDEASRYRDQMLRDSGEKALTRWECDRGHRWDRTVGVAQNVRCMNCTAERLERETKRLREVAQVRGGALLSRRYVDAATPLRWTCAYGHVWDALPDKASRHWCVECAESLFADFR</sequence>
<dbReference type="AlphaFoldDB" id="A0AA37I756"/>
<gene>
    <name evidence="1" type="ORF">CBA19CS42_03080</name>
</gene>
<evidence type="ECO:0000313" key="2">
    <source>
        <dbReference type="Proteomes" id="UP001055111"/>
    </source>
</evidence>
<comment type="caution">
    <text evidence="1">The sequence shown here is derived from an EMBL/GenBank/DDBJ whole genome shotgun (WGS) entry which is preliminary data.</text>
</comment>
<evidence type="ECO:0000313" key="1">
    <source>
        <dbReference type="EMBL" id="GJH23454.1"/>
    </source>
</evidence>
<dbReference type="EMBL" id="BPUS01000001">
    <property type="protein sequence ID" value="GJH23454.1"/>
    <property type="molecule type" value="Genomic_DNA"/>
</dbReference>